<sequence>MKRFKFTFLQLAALFVLIAGSAVAQNRSEKEAEIRKLLDSKNFTFLAETATPMTGGNIRLNSSNYQVSFYKDSLESFLPYFGVAFRSQYGSTQSPLMFSSADFTYETKTSKRGGKTVTIKINSPDDPDMLTLSVSPSGYSTLQVNSVNRQPISFYGTITSNQKSAN</sequence>
<dbReference type="AlphaFoldDB" id="A0A1T5A8W4"/>
<dbReference type="RefSeq" id="WP_079701009.1">
    <property type="nucleotide sequence ID" value="NZ_FUYR01000001.1"/>
</dbReference>
<dbReference type="InterPro" id="IPR025347">
    <property type="entry name" value="DUF4251"/>
</dbReference>
<organism evidence="2 3">
    <name type="scientific">Daejeonella lutea</name>
    <dbReference type="NCBI Taxonomy" id="572036"/>
    <lineage>
        <taxon>Bacteria</taxon>
        <taxon>Pseudomonadati</taxon>
        <taxon>Bacteroidota</taxon>
        <taxon>Sphingobacteriia</taxon>
        <taxon>Sphingobacteriales</taxon>
        <taxon>Sphingobacteriaceae</taxon>
        <taxon>Daejeonella</taxon>
    </lineage>
</organism>
<keyword evidence="1" id="KW-0732">Signal</keyword>
<dbReference type="EMBL" id="FUYR01000001">
    <property type="protein sequence ID" value="SKB31441.1"/>
    <property type="molecule type" value="Genomic_DNA"/>
</dbReference>
<reference evidence="3" key="1">
    <citation type="submission" date="2017-02" db="EMBL/GenBank/DDBJ databases">
        <authorList>
            <person name="Varghese N."/>
            <person name="Submissions S."/>
        </authorList>
    </citation>
    <scope>NUCLEOTIDE SEQUENCE [LARGE SCALE GENOMIC DNA]</scope>
    <source>
        <strain evidence="3">DSM 22385</strain>
    </source>
</reference>
<proteinExistence type="predicted"/>
<protein>
    <recommendedName>
        <fullName evidence="4">DUF4251 domain-containing protein</fullName>
    </recommendedName>
</protein>
<feature type="chain" id="PRO_5013205109" description="DUF4251 domain-containing protein" evidence="1">
    <location>
        <begin position="25"/>
        <end position="166"/>
    </location>
</feature>
<name>A0A1T5A8W4_9SPHI</name>
<evidence type="ECO:0000313" key="3">
    <source>
        <dbReference type="Proteomes" id="UP000189981"/>
    </source>
</evidence>
<dbReference type="Gene3D" id="2.40.128.410">
    <property type="match status" value="1"/>
</dbReference>
<dbReference type="Pfam" id="PF14059">
    <property type="entry name" value="DUF4251"/>
    <property type="match status" value="1"/>
</dbReference>
<evidence type="ECO:0000256" key="1">
    <source>
        <dbReference type="SAM" id="SignalP"/>
    </source>
</evidence>
<dbReference type="OrthoDB" id="1097715at2"/>
<evidence type="ECO:0008006" key="4">
    <source>
        <dbReference type="Google" id="ProtNLM"/>
    </source>
</evidence>
<dbReference type="STRING" id="572036.SAMN05661099_0470"/>
<accession>A0A1T5A8W4</accession>
<evidence type="ECO:0000313" key="2">
    <source>
        <dbReference type="EMBL" id="SKB31441.1"/>
    </source>
</evidence>
<gene>
    <name evidence="2" type="ORF">SAMN05661099_0470</name>
</gene>
<keyword evidence="3" id="KW-1185">Reference proteome</keyword>
<dbReference type="Proteomes" id="UP000189981">
    <property type="component" value="Unassembled WGS sequence"/>
</dbReference>
<feature type="signal peptide" evidence="1">
    <location>
        <begin position="1"/>
        <end position="24"/>
    </location>
</feature>